<evidence type="ECO:0000313" key="7">
    <source>
        <dbReference type="Proteomes" id="UP000002729"/>
    </source>
</evidence>
<proteinExistence type="predicted"/>
<dbReference type="InterPro" id="IPR036772">
    <property type="entry name" value="SRCR-like_dom_sf"/>
</dbReference>
<dbReference type="EMBL" id="GL833146">
    <property type="protein sequence ID" value="EGB04868.1"/>
    <property type="molecule type" value="Genomic_DNA"/>
</dbReference>
<keyword evidence="3" id="KW-1015">Disulfide bond</keyword>
<reference evidence="6 7" key="1">
    <citation type="journal article" date="2011" name="Proc. Natl. Acad. Sci. U.S.A.">
        <title>Niche of harmful alga Aureococcus anophagefferens revealed through ecogenomics.</title>
        <authorList>
            <person name="Gobler C.J."/>
            <person name="Berry D.L."/>
            <person name="Dyhrman S.T."/>
            <person name="Wilhelm S.W."/>
            <person name="Salamov A."/>
            <person name="Lobanov A.V."/>
            <person name="Zhang Y."/>
            <person name="Collier J.L."/>
            <person name="Wurch L.L."/>
            <person name="Kustka A.B."/>
            <person name="Dill B.D."/>
            <person name="Shah M."/>
            <person name="VerBerkmoes N.C."/>
            <person name="Kuo A."/>
            <person name="Terry A."/>
            <person name="Pangilinan J."/>
            <person name="Lindquist E.A."/>
            <person name="Lucas S."/>
            <person name="Paulsen I.T."/>
            <person name="Hattenrath-Lehmann T.K."/>
            <person name="Talmage S.C."/>
            <person name="Walker E.A."/>
            <person name="Koch F."/>
            <person name="Burson A.M."/>
            <person name="Marcoval M.A."/>
            <person name="Tang Y.Z."/>
            <person name="Lecleir G.R."/>
            <person name="Coyne K.J."/>
            <person name="Berg G.M."/>
            <person name="Bertrand E.M."/>
            <person name="Saito M.A."/>
            <person name="Gladyshev V.N."/>
            <person name="Grigoriev I.V."/>
        </authorList>
    </citation>
    <scope>NUCLEOTIDE SEQUENCE [LARGE SCALE GENOMIC DNA]</scope>
    <source>
        <strain evidence="7">CCMP 1984</strain>
    </source>
</reference>
<evidence type="ECO:0000256" key="1">
    <source>
        <dbReference type="ARBA" id="ARBA00022729"/>
    </source>
</evidence>
<evidence type="ECO:0000259" key="5">
    <source>
        <dbReference type="PROSITE" id="PS50287"/>
    </source>
</evidence>
<feature type="domain" description="SRCR" evidence="5">
    <location>
        <begin position="131"/>
        <end position="234"/>
    </location>
</feature>
<dbReference type="FunFam" id="3.10.250.10:FF:000011">
    <property type="entry name" value="Scavenger receptor class A member 5"/>
    <property type="match status" value="1"/>
</dbReference>
<dbReference type="SMART" id="SM00202">
    <property type="entry name" value="SR"/>
    <property type="match status" value="2"/>
</dbReference>
<dbReference type="GO" id="GO:0016020">
    <property type="term" value="C:membrane"/>
    <property type="evidence" value="ECO:0007669"/>
    <property type="project" value="InterPro"/>
</dbReference>
<dbReference type="PRINTS" id="PR00258">
    <property type="entry name" value="SPERACTRCPTR"/>
</dbReference>
<dbReference type="PANTHER" id="PTHR48071:SF18">
    <property type="entry name" value="DELETED IN MALIGNANT BRAIN TUMORS 1 PROTEIN-RELATED"/>
    <property type="match status" value="1"/>
</dbReference>
<accession>F0YJ61</accession>
<organism evidence="7">
    <name type="scientific">Aureococcus anophagefferens</name>
    <name type="common">Harmful bloom alga</name>
    <dbReference type="NCBI Taxonomy" id="44056"/>
    <lineage>
        <taxon>Eukaryota</taxon>
        <taxon>Sar</taxon>
        <taxon>Stramenopiles</taxon>
        <taxon>Ochrophyta</taxon>
        <taxon>Pelagophyceae</taxon>
        <taxon>Pelagomonadales</taxon>
        <taxon>Pelagomonadaceae</taxon>
        <taxon>Aureococcus</taxon>
    </lineage>
</organism>
<dbReference type="Pfam" id="PF00530">
    <property type="entry name" value="SRCR"/>
    <property type="match status" value="2"/>
</dbReference>
<dbReference type="InterPro" id="IPR001190">
    <property type="entry name" value="SRCR"/>
</dbReference>
<dbReference type="Gene3D" id="3.10.250.10">
    <property type="entry name" value="SRCR-like domain"/>
    <property type="match status" value="2"/>
</dbReference>
<keyword evidence="1" id="KW-0732">Signal</keyword>
<gene>
    <name evidence="6" type="ORF">AURANDRAFT_31907</name>
</gene>
<protein>
    <recommendedName>
        <fullName evidence="5">SRCR domain-containing protein</fullName>
    </recommendedName>
</protein>
<dbReference type="PROSITE" id="PS50287">
    <property type="entry name" value="SRCR_2"/>
    <property type="match status" value="2"/>
</dbReference>
<dbReference type="eggNOG" id="ENOG502QU9F">
    <property type="taxonomic scope" value="Eukaryota"/>
</dbReference>
<dbReference type="AlphaFoldDB" id="F0YJ61"/>
<dbReference type="RefSeq" id="XP_009040425.1">
    <property type="nucleotide sequence ID" value="XM_009042177.1"/>
</dbReference>
<evidence type="ECO:0000256" key="3">
    <source>
        <dbReference type="ARBA" id="ARBA00023157"/>
    </source>
</evidence>
<feature type="domain" description="SRCR" evidence="5">
    <location>
        <begin position="3"/>
        <end position="106"/>
    </location>
</feature>
<dbReference type="Proteomes" id="UP000002729">
    <property type="component" value="Unassembled WGS sequence"/>
</dbReference>
<dbReference type="OrthoDB" id="201089at2759"/>
<keyword evidence="2" id="KW-0677">Repeat</keyword>
<dbReference type="GeneID" id="20221067"/>
<evidence type="ECO:0000256" key="4">
    <source>
        <dbReference type="ARBA" id="ARBA00023180"/>
    </source>
</evidence>
<feature type="non-terminal residue" evidence="6">
    <location>
        <position position="1"/>
    </location>
</feature>
<dbReference type="SUPFAM" id="SSF56487">
    <property type="entry name" value="SRCR-like"/>
    <property type="match status" value="2"/>
</dbReference>
<dbReference type="PANTHER" id="PTHR48071">
    <property type="entry name" value="SRCR DOMAIN-CONTAINING PROTEIN"/>
    <property type="match status" value="1"/>
</dbReference>
<dbReference type="OMA" id="GANDCAH"/>
<dbReference type="FunFam" id="3.10.250.10:FF:000006">
    <property type="entry name" value="neurotrypsin isoform X2"/>
    <property type="match status" value="1"/>
</dbReference>
<dbReference type="KEGG" id="aaf:AURANDRAFT_31907"/>
<dbReference type="InParanoid" id="F0YJ61"/>
<keyword evidence="7" id="KW-1185">Reference proteome</keyword>
<evidence type="ECO:0000256" key="2">
    <source>
        <dbReference type="ARBA" id="ARBA00022737"/>
    </source>
</evidence>
<name>F0YJ61_AURAN</name>
<feature type="non-terminal residue" evidence="6">
    <location>
        <position position="236"/>
    </location>
</feature>
<keyword evidence="4" id="KW-0325">Glycoprotein</keyword>
<evidence type="ECO:0000313" key="6">
    <source>
        <dbReference type="EMBL" id="EGB04868.1"/>
    </source>
</evidence>
<sequence>GAVRLAGGETPLEGRVEIQHDGVWGTVCDDSWDLADAAVVCRELFGFSALDAPQNAYFGAGDEDAPIWLDEVGCAGDEARLSDCAHNGWGDENCGHYEDAGAVICRANTPCPSPPPTYSVAPTAADDRGAARLVGGDTAYEGRVEIRYDGEWGTVCDDSWDQDDADVVCGELFGTSAKGPPPCCAAYGEGAAGAPIHMDDVACAGDEARLDACEFPGWGVQNCGHAEDASVECYAP</sequence>